<keyword evidence="3" id="KW-1185">Reference proteome</keyword>
<dbReference type="Gene3D" id="3.30.420.10">
    <property type="entry name" value="Ribonuclease H-like superfamily/Ribonuclease H"/>
    <property type="match status" value="1"/>
</dbReference>
<proteinExistence type="predicted"/>
<comment type="caution">
    <text evidence="2">The sequence shown here is derived from an EMBL/GenBank/DDBJ whole genome shotgun (WGS) entry which is preliminary data.</text>
</comment>
<dbReference type="InterPro" id="IPR002156">
    <property type="entry name" value="RNaseH_domain"/>
</dbReference>
<dbReference type="InterPro" id="IPR036397">
    <property type="entry name" value="RNaseH_sf"/>
</dbReference>
<dbReference type="AlphaFoldDB" id="A0ABD3S0V1"/>
<dbReference type="PANTHER" id="PTHR47723">
    <property type="entry name" value="OS05G0353850 PROTEIN"/>
    <property type="match status" value="1"/>
</dbReference>
<feature type="domain" description="RNase H type-1" evidence="1">
    <location>
        <begin position="61"/>
        <end position="179"/>
    </location>
</feature>
<dbReference type="InterPro" id="IPR053151">
    <property type="entry name" value="RNase_H-like"/>
</dbReference>
<dbReference type="InterPro" id="IPR044730">
    <property type="entry name" value="RNase_H-like_dom_plant"/>
</dbReference>
<sequence length="203" mass="23207">MAVIWSIWKCRNKFIFQGKKDSIRQVAWAATRLADDISKIPGHRGATKRKIPVTVSWIKPGSGWHKLNTDGSVRSNIRRDWIAGFSSKLGDVTITQAELLAAREGLRLAWERRIQRIEIELDSEVVLKMINEADTAIHPLGRIIEDCRSLLRKPWESRLIHTRRSGNACADALAKMGHDLENELCVWESIPEEITYLVREDKS</sequence>
<gene>
    <name evidence="2" type="ORF">ACJIZ3_004002</name>
</gene>
<dbReference type="InterPro" id="IPR012337">
    <property type="entry name" value="RNaseH-like_sf"/>
</dbReference>
<name>A0ABD3S0V1_9LAMI</name>
<protein>
    <recommendedName>
        <fullName evidence="1">RNase H type-1 domain-containing protein</fullName>
    </recommendedName>
</protein>
<evidence type="ECO:0000259" key="1">
    <source>
        <dbReference type="PROSITE" id="PS50879"/>
    </source>
</evidence>
<dbReference type="PANTHER" id="PTHR47723:SF19">
    <property type="entry name" value="POLYNUCLEOTIDYL TRANSFERASE, RIBONUCLEASE H-LIKE SUPERFAMILY PROTEIN"/>
    <property type="match status" value="1"/>
</dbReference>
<dbReference type="EMBL" id="JBJXBP010000007">
    <property type="protein sequence ID" value="KAL3818097.1"/>
    <property type="molecule type" value="Genomic_DNA"/>
</dbReference>
<dbReference type="Proteomes" id="UP001634393">
    <property type="component" value="Unassembled WGS sequence"/>
</dbReference>
<dbReference type="Pfam" id="PF13456">
    <property type="entry name" value="RVT_3"/>
    <property type="match status" value="1"/>
</dbReference>
<dbReference type="CDD" id="cd06222">
    <property type="entry name" value="RNase_H_like"/>
    <property type="match status" value="1"/>
</dbReference>
<organism evidence="2 3">
    <name type="scientific">Penstemon smallii</name>
    <dbReference type="NCBI Taxonomy" id="265156"/>
    <lineage>
        <taxon>Eukaryota</taxon>
        <taxon>Viridiplantae</taxon>
        <taxon>Streptophyta</taxon>
        <taxon>Embryophyta</taxon>
        <taxon>Tracheophyta</taxon>
        <taxon>Spermatophyta</taxon>
        <taxon>Magnoliopsida</taxon>
        <taxon>eudicotyledons</taxon>
        <taxon>Gunneridae</taxon>
        <taxon>Pentapetalae</taxon>
        <taxon>asterids</taxon>
        <taxon>lamiids</taxon>
        <taxon>Lamiales</taxon>
        <taxon>Plantaginaceae</taxon>
        <taxon>Cheloneae</taxon>
        <taxon>Penstemon</taxon>
    </lineage>
</organism>
<accession>A0ABD3S0V1</accession>
<dbReference type="SUPFAM" id="SSF53098">
    <property type="entry name" value="Ribonuclease H-like"/>
    <property type="match status" value="1"/>
</dbReference>
<reference evidence="2 3" key="1">
    <citation type="submission" date="2024-12" db="EMBL/GenBank/DDBJ databases">
        <title>The unique morphological basis and parallel evolutionary history of personate flowers in Penstemon.</title>
        <authorList>
            <person name="Depatie T.H."/>
            <person name="Wessinger C.A."/>
        </authorList>
    </citation>
    <scope>NUCLEOTIDE SEQUENCE [LARGE SCALE GENOMIC DNA]</scope>
    <source>
        <strain evidence="2">WTNN_2</strain>
        <tissue evidence="2">Leaf</tissue>
    </source>
</reference>
<evidence type="ECO:0000313" key="2">
    <source>
        <dbReference type="EMBL" id="KAL3818097.1"/>
    </source>
</evidence>
<dbReference type="PROSITE" id="PS50879">
    <property type="entry name" value="RNASE_H_1"/>
    <property type="match status" value="1"/>
</dbReference>
<evidence type="ECO:0000313" key="3">
    <source>
        <dbReference type="Proteomes" id="UP001634393"/>
    </source>
</evidence>